<proteinExistence type="predicted"/>
<name>A0A8K0CXL4_IGNLU</name>
<dbReference type="AlphaFoldDB" id="A0A8K0CXL4"/>
<dbReference type="OrthoDB" id="10036964at2759"/>
<evidence type="ECO:0000256" key="1">
    <source>
        <dbReference type="SAM" id="MobiDB-lite"/>
    </source>
</evidence>
<accession>A0A8K0CXL4</accession>
<reference evidence="2" key="1">
    <citation type="submission" date="2019-08" db="EMBL/GenBank/DDBJ databases">
        <title>The genome of the North American firefly Photinus pyralis.</title>
        <authorList>
            <consortium name="Photinus pyralis genome working group"/>
            <person name="Fallon T.R."/>
            <person name="Sander Lower S.E."/>
            <person name="Weng J.-K."/>
        </authorList>
    </citation>
    <scope>NUCLEOTIDE SEQUENCE</scope>
    <source>
        <strain evidence="2">TRF0915ILg1</strain>
        <tissue evidence="2">Whole body</tissue>
    </source>
</reference>
<protein>
    <submittedName>
        <fullName evidence="2">Uncharacterized protein</fullName>
    </submittedName>
</protein>
<sequence length="116" mass="13526">MSSKFRGGFFRLCGIRTIRKRYINRTDINRKNTFNTTSSTHNSSQHTSESFWSRYSHRNYSRNSTSSKDAKDVPADAECSKNNNRDRSLKETYVRIPLHNVNSLNNRKIVNGESYV</sequence>
<feature type="compositionally biased region" description="Basic and acidic residues" evidence="1">
    <location>
        <begin position="83"/>
        <end position="92"/>
    </location>
</feature>
<comment type="caution">
    <text evidence="2">The sequence shown here is derived from an EMBL/GenBank/DDBJ whole genome shotgun (WGS) entry which is preliminary data.</text>
</comment>
<dbReference type="Proteomes" id="UP000801492">
    <property type="component" value="Unassembled WGS sequence"/>
</dbReference>
<organism evidence="2 3">
    <name type="scientific">Ignelater luminosus</name>
    <name type="common">Cucubano</name>
    <name type="synonym">Pyrophorus luminosus</name>
    <dbReference type="NCBI Taxonomy" id="2038154"/>
    <lineage>
        <taxon>Eukaryota</taxon>
        <taxon>Metazoa</taxon>
        <taxon>Ecdysozoa</taxon>
        <taxon>Arthropoda</taxon>
        <taxon>Hexapoda</taxon>
        <taxon>Insecta</taxon>
        <taxon>Pterygota</taxon>
        <taxon>Neoptera</taxon>
        <taxon>Endopterygota</taxon>
        <taxon>Coleoptera</taxon>
        <taxon>Polyphaga</taxon>
        <taxon>Elateriformia</taxon>
        <taxon>Elateroidea</taxon>
        <taxon>Elateridae</taxon>
        <taxon>Agrypninae</taxon>
        <taxon>Pyrophorini</taxon>
        <taxon>Ignelater</taxon>
    </lineage>
</organism>
<feature type="region of interest" description="Disordered" evidence="1">
    <location>
        <begin position="28"/>
        <end position="92"/>
    </location>
</feature>
<gene>
    <name evidence="2" type="ORF">ILUMI_10714</name>
</gene>
<dbReference type="EMBL" id="VTPC01005895">
    <property type="protein sequence ID" value="KAF2895464.1"/>
    <property type="molecule type" value="Genomic_DNA"/>
</dbReference>
<keyword evidence="3" id="KW-1185">Reference proteome</keyword>
<feature type="compositionally biased region" description="Low complexity" evidence="1">
    <location>
        <begin position="32"/>
        <end position="48"/>
    </location>
</feature>
<evidence type="ECO:0000313" key="2">
    <source>
        <dbReference type="EMBL" id="KAF2895464.1"/>
    </source>
</evidence>
<evidence type="ECO:0000313" key="3">
    <source>
        <dbReference type="Proteomes" id="UP000801492"/>
    </source>
</evidence>